<reference evidence="4 5" key="1">
    <citation type="submission" date="2019-03" db="EMBL/GenBank/DDBJ databases">
        <authorList>
            <person name="Nijsse B."/>
        </authorList>
    </citation>
    <scope>NUCLEOTIDE SEQUENCE [LARGE SCALE GENOMIC DNA]</scope>
    <source>
        <strain evidence="4">Desulfoluna butyratoxydans MSL71</strain>
    </source>
</reference>
<dbReference type="Gene3D" id="2.70.70.10">
    <property type="entry name" value="Glucose Permease (Domain IIA)"/>
    <property type="match status" value="1"/>
</dbReference>
<keyword evidence="2" id="KW-0472">Membrane</keyword>
<proteinExistence type="predicted"/>
<keyword evidence="2" id="KW-0812">Transmembrane</keyword>
<dbReference type="AlphaFoldDB" id="A0A4U8YUL3"/>
<dbReference type="EMBL" id="CAADHO010000015">
    <property type="protein sequence ID" value="VFQ47277.1"/>
    <property type="molecule type" value="Genomic_DNA"/>
</dbReference>
<dbReference type="CDD" id="cd12797">
    <property type="entry name" value="M23_peptidase"/>
    <property type="match status" value="1"/>
</dbReference>
<evidence type="ECO:0000313" key="5">
    <source>
        <dbReference type="Proteomes" id="UP000507962"/>
    </source>
</evidence>
<organism evidence="4 5">
    <name type="scientific">Desulfoluna butyratoxydans</name>
    <dbReference type="NCBI Taxonomy" id="231438"/>
    <lineage>
        <taxon>Bacteria</taxon>
        <taxon>Pseudomonadati</taxon>
        <taxon>Thermodesulfobacteriota</taxon>
        <taxon>Desulfobacteria</taxon>
        <taxon>Desulfobacterales</taxon>
        <taxon>Desulfolunaceae</taxon>
        <taxon>Desulfoluna</taxon>
    </lineage>
</organism>
<accession>A0A4U8YUL3</accession>
<keyword evidence="2" id="KW-1133">Transmembrane helix</keyword>
<feature type="transmembrane region" description="Helical" evidence="2">
    <location>
        <begin position="12"/>
        <end position="29"/>
    </location>
</feature>
<name>A0A4U8YUL3_9BACT</name>
<evidence type="ECO:0000256" key="1">
    <source>
        <dbReference type="ARBA" id="ARBA00022729"/>
    </source>
</evidence>
<dbReference type="InterPro" id="IPR016047">
    <property type="entry name" value="M23ase_b-sheet_dom"/>
</dbReference>
<dbReference type="InterPro" id="IPR050570">
    <property type="entry name" value="Cell_wall_metabolism_enzyme"/>
</dbReference>
<feature type="domain" description="M23ase beta-sheet core" evidence="3">
    <location>
        <begin position="341"/>
        <end position="435"/>
    </location>
</feature>
<evidence type="ECO:0000259" key="3">
    <source>
        <dbReference type="Pfam" id="PF01551"/>
    </source>
</evidence>
<dbReference type="PANTHER" id="PTHR21666:SF289">
    <property type="entry name" value="L-ALA--D-GLU ENDOPEPTIDASE"/>
    <property type="match status" value="1"/>
</dbReference>
<protein>
    <submittedName>
        <fullName evidence="4">Duplicated hybrid motif</fullName>
    </submittedName>
</protein>
<keyword evidence="1" id="KW-0732">Signal</keyword>
<dbReference type="Proteomes" id="UP000507962">
    <property type="component" value="Unassembled WGS sequence"/>
</dbReference>
<keyword evidence="5" id="KW-1185">Reference proteome</keyword>
<evidence type="ECO:0000313" key="4">
    <source>
        <dbReference type="EMBL" id="VFQ47277.1"/>
    </source>
</evidence>
<dbReference type="SUPFAM" id="SSF51261">
    <property type="entry name" value="Duplicated hybrid motif"/>
    <property type="match status" value="1"/>
</dbReference>
<dbReference type="PANTHER" id="PTHR21666">
    <property type="entry name" value="PEPTIDASE-RELATED"/>
    <property type="match status" value="1"/>
</dbReference>
<evidence type="ECO:0000256" key="2">
    <source>
        <dbReference type="SAM" id="Phobius"/>
    </source>
</evidence>
<dbReference type="RefSeq" id="WP_180146768.1">
    <property type="nucleotide sequence ID" value="NZ_CAADHO010000015.1"/>
</dbReference>
<gene>
    <name evidence="4" type="ORF">MSL71_49720</name>
</gene>
<dbReference type="GO" id="GO:0004222">
    <property type="term" value="F:metalloendopeptidase activity"/>
    <property type="evidence" value="ECO:0007669"/>
    <property type="project" value="TreeGrafter"/>
</dbReference>
<dbReference type="Pfam" id="PF01551">
    <property type="entry name" value="Peptidase_M23"/>
    <property type="match status" value="1"/>
</dbReference>
<dbReference type="InterPro" id="IPR011055">
    <property type="entry name" value="Dup_hybrid_motif"/>
</dbReference>
<sequence>MRQKKESKKGRLVVLLFLVMLIVAGWFGFSRLEGTPPEVGLDLSFETLGSQARLTGTVNDETSGLREVWVALSRGGVDKVIYSKTWPSDGFPGKGSTFSDTIDVDADPGKLGLTDGKALLRIRATDHSLRNLLKGNTTYIEKEITIDTQPPVVDILTRSHNVAQGGTGVVAYRVSEKVTESGVRVGDNFFPGYAGYFEGHDNVYVAFFALTHLQKKGTEILVEAEDEAGNRTKAGFYHYIIGKQFKSDRINIGDGFLNAKIPAMSVEQFGAKPSNNLEKYLVINDKMRADNNRTILSNGTKTEAKMRWKGTFKQLPGSATPATFADHRSYYYKGQRVDQKYHLGMDFASIKHAKIPAANAGKVVFVQEVGIYGRTVIIDHGFGLLSSYSHMSSVRVKEGDVLKKGDVVGRTGVTGLVGGDHLHFGMIVGHVFVNPIEWLDGHWIKNNITSKLDRVKRELGSAGVSG</sequence>